<reference evidence="1" key="1">
    <citation type="journal article" date="2010" name="PLoS Biol.">
        <title>Tracking marsupial evolution using archaic genomic retroposon insertions.</title>
        <authorList>
            <person name="Nilsson M.A."/>
            <person name="Churakov G."/>
            <person name="Sommer M."/>
            <person name="Tran N."/>
            <person name="Zemann A."/>
            <person name="Brosius J."/>
            <person name="Schmitz J."/>
        </authorList>
    </citation>
    <scope>NUCLEOTIDE SEQUENCE</scope>
</reference>
<feature type="non-terminal residue" evidence="1">
    <location>
        <position position="35"/>
    </location>
</feature>
<sequence>ISLGLINGIRKYIPEGSSHYLTLQTRTLISLGIFS</sequence>
<feature type="non-terminal residue" evidence="1">
    <location>
        <position position="1"/>
    </location>
</feature>
<protein>
    <submittedName>
        <fullName evidence="1">Cpt1B protein</fullName>
    </submittedName>
</protein>
<evidence type="ECO:0000313" key="1">
    <source>
        <dbReference type="EMBL" id="CBJ25041.1"/>
    </source>
</evidence>
<dbReference type="EMBL" id="FN661940">
    <property type="protein sequence ID" value="CBJ25041.1"/>
    <property type="molecule type" value="Genomic_DNA"/>
</dbReference>
<organism evidence="1">
    <name type="scientific">Perameles gunnii</name>
    <name type="common">Eastern barred bandicoot</name>
    <dbReference type="NCBI Taxonomy" id="37737"/>
    <lineage>
        <taxon>Eukaryota</taxon>
        <taxon>Metazoa</taxon>
        <taxon>Chordata</taxon>
        <taxon>Craniata</taxon>
        <taxon>Vertebrata</taxon>
        <taxon>Euteleostomi</taxon>
        <taxon>Mammalia</taxon>
        <taxon>Metatheria</taxon>
        <taxon>Peramelemorphia</taxon>
        <taxon>Peramelidae</taxon>
        <taxon>Perameles</taxon>
    </lineage>
</organism>
<proteinExistence type="predicted"/>
<dbReference type="AlphaFoldDB" id="D9UA17"/>
<gene>
    <name evidence="1" type="primary">cpt1B</name>
</gene>
<accession>D9UA17</accession>
<name>D9UA17_PERGU</name>